<dbReference type="Pfam" id="PF02410">
    <property type="entry name" value="RsfS"/>
    <property type="match status" value="1"/>
</dbReference>
<dbReference type="SUPFAM" id="SSF81301">
    <property type="entry name" value="Nucleotidyltransferase"/>
    <property type="match status" value="1"/>
</dbReference>
<dbReference type="InterPro" id="IPR004394">
    <property type="entry name" value="Iojap/RsfS/C7orf30"/>
</dbReference>
<comment type="subcellular location">
    <subcellularLocation>
        <location evidence="2">Cytoplasm</location>
    </subcellularLocation>
</comment>
<keyword evidence="2" id="KW-0810">Translation regulation</keyword>
<dbReference type="PANTHER" id="PTHR21043">
    <property type="entry name" value="IOJAP SUPERFAMILY ORTHOLOG"/>
    <property type="match status" value="1"/>
</dbReference>
<sequence>MADKLKTIVNALEDKKAEDISILRLQSLTAITDYFVICTGTNPPQIKAIADNVERRLRDSGVKPLGIEGLRGAQWVLMDYNDVLIHVFTPQMRDYYQLERLWLDAPSMTAQELRAS</sequence>
<reference evidence="3 4" key="1">
    <citation type="journal article" date="2020" name="J Geophys Res Biogeosci">
        <title>Magnetotaxis as an Adaptation to Enable Bacterial Shuttling of Microbial Sulfur and Sulfur Cycling Across Aquatic Oxic#Anoxic Interfaces.</title>
        <authorList>
            <person name="Li J."/>
            <person name="Liu P."/>
            <person name="Wang J."/>
            <person name="Roberts A.P."/>
            <person name="Pan Y."/>
        </authorList>
    </citation>
    <scope>NUCLEOTIDE SEQUENCE [LARGE SCALE GENOMIC DNA]</scope>
    <source>
        <strain evidence="3 4">MYR-1_YQ</strain>
    </source>
</reference>
<evidence type="ECO:0000256" key="2">
    <source>
        <dbReference type="HAMAP-Rule" id="MF_01477"/>
    </source>
</evidence>
<keyword evidence="2" id="KW-0678">Repressor</keyword>
<evidence type="ECO:0000313" key="3">
    <source>
        <dbReference type="EMBL" id="MBV6342521.1"/>
    </source>
</evidence>
<dbReference type="HAMAP" id="MF_01477">
    <property type="entry name" value="Iojap_RsfS"/>
    <property type="match status" value="1"/>
</dbReference>
<protein>
    <recommendedName>
        <fullName evidence="2">Ribosomal silencing factor RsfS</fullName>
    </recommendedName>
</protein>
<dbReference type="Proteomes" id="UP001196980">
    <property type="component" value="Unassembled WGS sequence"/>
</dbReference>
<name>A0ABS6S134_9BACT</name>
<organism evidence="3 4">
    <name type="scientific">Candidatus Magnetobacterium casense</name>
    <dbReference type="NCBI Taxonomy" id="1455061"/>
    <lineage>
        <taxon>Bacteria</taxon>
        <taxon>Pseudomonadati</taxon>
        <taxon>Nitrospirota</taxon>
        <taxon>Thermodesulfovibrionia</taxon>
        <taxon>Thermodesulfovibrionales</taxon>
        <taxon>Candidatus Magnetobacteriaceae</taxon>
        <taxon>Candidatus Magnetobacterium</taxon>
    </lineage>
</organism>
<evidence type="ECO:0000256" key="1">
    <source>
        <dbReference type="ARBA" id="ARBA00010574"/>
    </source>
</evidence>
<keyword evidence="2" id="KW-0963">Cytoplasm</keyword>
<dbReference type="InterPro" id="IPR043519">
    <property type="entry name" value="NT_sf"/>
</dbReference>
<comment type="similarity">
    <text evidence="1 2">Belongs to the Iojap/RsfS family.</text>
</comment>
<comment type="subunit">
    <text evidence="2">Interacts with ribosomal protein uL14 (rplN).</text>
</comment>
<dbReference type="Gene3D" id="3.30.460.10">
    <property type="entry name" value="Beta Polymerase, domain 2"/>
    <property type="match status" value="1"/>
</dbReference>
<proteinExistence type="inferred from homology"/>
<dbReference type="NCBIfam" id="TIGR00090">
    <property type="entry name" value="rsfS_iojap_ybeB"/>
    <property type="match status" value="1"/>
</dbReference>
<evidence type="ECO:0000313" key="4">
    <source>
        <dbReference type="Proteomes" id="UP001196980"/>
    </source>
</evidence>
<keyword evidence="4" id="KW-1185">Reference proteome</keyword>
<accession>A0ABS6S134</accession>
<comment type="function">
    <text evidence="2">Functions as a ribosomal silencing factor. Interacts with ribosomal protein uL14 (rplN), blocking formation of intersubunit bridge B8. Prevents association of the 30S and 50S ribosomal subunits and the formation of functional ribosomes, thus repressing translation.</text>
</comment>
<dbReference type="EMBL" id="JABXWD010000272">
    <property type="protein sequence ID" value="MBV6342521.1"/>
    <property type="molecule type" value="Genomic_DNA"/>
</dbReference>
<dbReference type="PANTHER" id="PTHR21043:SF0">
    <property type="entry name" value="MITOCHONDRIAL ASSEMBLY OF RIBOSOMAL LARGE SUBUNIT PROTEIN 1"/>
    <property type="match status" value="1"/>
</dbReference>
<comment type="caution">
    <text evidence="3">The sequence shown here is derived from an EMBL/GenBank/DDBJ whole genome shotgun (WGS) entry which is preliminary data.</text>
</comment>
<gene>
    <name evidence="2 3" type="primary">rsfS</name>
    <name evidence="3" type="ORF">HWQ67_13095</name>
</gene>